<feature type="transmembrane region" description="Helical" evidence="2">
    <location>
        <begin position="156"/>
        <end position="176"/>
    </location>
</feature>
<feature type="transmembrane region" description="Helical" evidence="2">
    <location>
        <begin position="70"/>
        <end position="89"/>
    </location>
</feature>
<feature type="transmembrane region" description="Helical" evidence="2">
    <location>
        <begin position="101"/>
        <end position="124"/>
    </location>
</feature>
<dbReference type="AlphaFoldDB" id="A0A6G0XGM3"/>
<keyword evidence="2" id="KW-0472">Membrane</keyword>
<evidence type="ECO:0008006" key="5">
    <source>
        <dbReference type="Google" id="ProtNLM"/>
    </source>
</evidence>
<feature type="transmembrane region" description="Helical" evidence="2">
    <location>
        <begin position="436"/>
        <end position="453"/>
    </location>
</feature>
<dbReference type="VEuPathDB" id="FungiDB:AeMF1_014364"/>
<dbReference type="EMBL" id="VJMJ01000064">
    <property type="protein sequence ID" value="KAF0739454.1"/>
    <property type="molecule type" value="Genomic_DNA"/>
</dbReference>
<keyword evidence="2" id="KW-0812">Transmembrane</keyword>
<feature type="transmembrane region" description="Helical" evidence="2">
    <location>
        <begin position="130"/>
        <end position="149"/>
    </location>
</feature>
<keyword evidence="2" id="KW-1133">Transmembrane helix</keyword>
<evidence type="ECO:0000256" key="2">
    <source>
        <dbReference type="SAM" id="Phobius"/>
    </source>
</evidence>
<name>A0A6G0XGM3_9STRA</name>
<proteinExistence type="predicted"/>
<feature type="region of interest" description="Disordered" evidence="1">
    <location>
        <begin position="558"/>
        <end position="578"/>
    </location>
</feature>
<dbReference type="Gene3D" id="1.20.1740.10">
    <property type="entry name" value="Amino acid/polyamine transporter I"/>
    <property type="match status" value="1"/>
</dbReference>
<evidence type="ECO:0000313" key="4">
    <source>
        <dbReference type="Proteomes" id="UP000481153"/>
    </source>
</evidence>
<feature type="transmembrane region" description="Helical" evidence="2">
    <location>
        <begin position="207"/>
        <end position="233"/>
    </location>
</feature>
<keyword evidence="4" id="KW-1185">Reference proteome</keyword>
<feature type="region of interest" description="Disordered" evidence="1">
    <location>
        <begin position="1"/>
        <end position="20"/>
    </location>
</feature>
<accession>A0A6G0XGM3</accession>
<feature type="transmembrane region" description="Helical" evidence="2">
    <location>
        <begin position="302"/>
        <end position="327"/>
    </location>
</feature>
<dbReference type="Proteomes" id="UP000481153">
    <property type="component" value="Unassembled WGS sequence"/>
</dbReference>
<organism evidence="3 4">
    <name type="scientific">Aphanomyces euteiches</name>
    <dbReference type="NCBI Taxonomy" id="100861"/>
    <lineage>
        <taxon>Eukaryota</taxon>
        <taxon>Sar</taxon>
        <taxon>Stramenopiles</taxon>
        <taxon>Oomycota</taxon>
        <taxon>Saprolegniomycetes</taxon>
        <taxon>Saprolegniales</taxon>
        <taxon>Verrucalvaceae</taxon>
        <taxon>Aphanomyces</taxon>
    </lineage>
</organism>
<feature type="transmembrane region" description="Helical" evidence="2">
    <location>
        <begin position="348"/>
        <end position="367"/>
    </location>
</feature>
<feature type="transmembrane region" description="Helical" evidence="2">
    <location>
        <begin position="276"/>
        <end position="296"/>
    </location>
</feature>
<feature type="transmembrane region" description="Helical" evidence="2">
    <location>
        <begin position="379"/>
        <end position="400"/>
    </location>
</feature>
<feature type="transmembrane region" description="Helical" evidence="2">
    <location>
        <begin position="245"/>
        <end position="264"/>
    </location>
</feature>
<evidence type="ECO:0000313" key="3">
    <source>
        <dbReference type="EMBL" id="KAF0739454.1"/>
    </source>
</evidence>
<sequence length="578" mass="63119">MAASMSFPKHVARGSLEQPTEERLEASRRALCPLWHGRFAGVGCLFSGLKRFHYRLHSPMQGDGFQVRRHHVLALALACMVSGQFFTHWKIVPSTITSNIIVLASVATGYACYTVVSNAIFQIIQFSGGTFGLARISLGFHMGFLVAWAECLEYTLSATSAAVSFGHLFIFLAPTTSTLQPILYVLVHAAALAVGFAKASAWWQTTFLFGCTVIVALASVVALSSSSILSFHAFEAPTAVDVMHLLPWFASAFLGTDCLHLWTDRIASPDALIPHVKLRCLSIAILSAVVLTVSLANAPSRALQHIVAAISLLPALVLVVCWLQCAAHVLRAMAASRLVAKQVCRQGHYPIAAVAALSFTLCLLHYACPDMFDPMGLCLAFAFVRQFAQCCGFLYLRRLFRYLGESLSSRRITACAYGSLALWMLSFVSLVAQDAATAGIVGGLFLVGSIFYFSRVRSAQKFSDAERKSLMFAHVIVFNKNKTKMKKQQSRRMGQGNERRKSIVSFAPVSSKHGHALVYATATAEQRQCVPTNALQRQRSMPASSFIVRQGKIISLDPHPASMRRKSSSKSIELATLE</sequence>
<feature type="transmembrane region" description="Helical" evidence="2">
    <location>
        <begin position="412"/>
        <end position="430"/>
    </location>
</feature>
<evidence type="ECO:0000256" key="1">
    <source>
        <dbReference type="SAM" id="MobiDB-lite"/>
    </source>
</evidence>
<reference evidence="3 4" key="1">
    <citation type="submission" date="2019-07" db="EMBL/GenBank/DDBJ databases">
        <title>Genomics analysis of Aphanomyces spp. identifies a new class of oomycete effector associated with host adaptation.</title>
        <authorList>
            <person name="Gaulin E."/>
        </authorList>
    </citation>
    <scope>NUCLEOTIDE SEQUENCE [LARGE SCALE GENOMIC DNA]</scope>
    <source>
        <strain evidence="3 4">ATCC 201684</strain>
    </source>
</reference>
<protein>
    <recommendedName>
        <fullName evidence="5">Amino acid permease/ SLC12A domain-containing protein</fullName>
    </recommendedName>
</protein>
<gene>
    <name evidence="3" type="ORF">Ae201684_005020</name>
</gene>
<comment type="caution">
    <text evidence="3">The sequence shown here is derived from an EMBL/GenBank/DDBJ whole genome shotgun (WGS) entry which is preliminary data.</text>
</comment>